<dbReference type="AlphaFoldDB" id="A0A5C6A4Z6"/>
<dbReference type="Pfam" id="PF13683">
    <property type="entry name" value="rve_3"/>
    <property type="match status" value="1"/>
</dbReference>
<dbReference type="SUPFAM" id="SSF53098">
    <property type="entry name" value="Ribonuclease H-like"/>
    <property type="match status" value="1"/>
</dbReference>
<evidence type="ECO:0000259" key="2">
    <source>
        <dbReference type="Pfam" id="PF13683"/>
    </source>
</evidence>
<protein>
    <recommendedName>
        <fullName evidence="2">Integrase catalytic domain-containing protein</fullName>
    </recommendedName>
</protein>
<keyword evidence="4" id="KW-1185">Reference proteome</keyword>
<evidence type="ECO:0000256" key="1">
    <source>
        <dbReference type="SAM" id="MobiDB-lite"/>
    </source>
</evidence>
<evidence type="ECO:0000313" key="4">
    <source>
        <dbReference type="Proteomes" id="UP000317421"/>
    </source>
</evidence>
<dbReference type="GO" id="GO:0015074">
    <property type="term" value="P:DNA integration"/>
    <property type="evidence" value="ECO:0007669"/>
    <property type="project" value="InterPro"/>
</dbReference>
<organism evidence="3 4">
    <name type="scientific">Botrimarina colliarenosi</name>
    <dbReference type="NCBI Taxonomy" id="2528001"/>
    <lineage>
        <taxon>Bacteria</taxon>
        <taxon>Pseudomonadati</taxon>
        <taxon>Planctomycetota</taxon>
        <taxon>Planctomycetia</taxon>
        <taxon>Pirellulales</taxon>
        <taxon>Lacipirellulaceae</taxon>
        <taxon>Botrimarina</taxon>
    </lineage>
</organism>
<dbReference type="EMBL" id="SJPR01000007">
    <property type="protein sequence ID" value="TWT94131.1"/>
    <property type="molecule type" value="Genomic_DNA"/>
</dbReference>
<accession>A0A5C6A4Z6</accession>
<proteinExistence type="predicted"/>
<comment type="caution">
    <text evidence="3">The sequence shown here is derived from an EMBL/GenBank/DDBJ whole genome shotgun (WGS) entry which is preliminary data.</text>
</comment>
<dbReference type="InterPro" id="IPR012337">
    <property type="entry name" value="RNaseH-like_sf"/>
</dbReference>
<reference evidence="3 4" key="1">
    <citation type="submission" date="2019-02" db="EMBL/GenBank/DDBJ databases">
        <title>Deep-cultivation of Planctomycetes and their phenomic and genomic characterization uncovers novel biology.</title>
        <authorList>
            <person name="Wiegand S."/>
            <person name="Jogler M."/>
            <person name="Boedeker C."/>
            <person name="Pinto D."/>
            <person name="Vollmers J."/>
            <person name="Rivas-Marin E."/>
            <person name="Kohn T."/>
            <person name="Peeters S.H."/>
            <person name="Heuer A."/>
            <person name="Rast P."/>
            <person name="Oberbeckmann S."/>
            <person name="Bunk B."/>
            <person name="Jeske O."/>
            <person name="Meyerdierks A."/>
            <person name="Storesund J.E."/>
            <person name="Kallscheuer N."/>
            <person name="Luecker S."/>
            <person name="Lage O.M."/>
            <person name="Pohl T."/>
            <person name="Merkel B.J."/>
            <person name="Hornburger P."/>
            <person name="Mueller R.-W."/>
            <person name="Bruemmer F."/>
            <person name="Labrenz M."/>
            <person name="Spormann A.M."/>
            <person name="Op Den Camp H."/>
            <person name="Overmann J."/>
            <person name="Amann R."/>
            <person name="Jetten M.S.M."/>
            <person name="Mascher T."/>
            <person name="Medema M.H."/>
            <person name="Devos D.P."/>
            <person name="Kaster A.-K."/>
            <person name="Ovreas L."/>
            <person name="Rohde M."/>
            <person name="Galperin M.Y."/>
            <person name="Jogler C."/>
        </authorList>
    </citation>
    <scope>NUCLEOTIDE SEQUENCE [LARGE SCALE GENOMIC DNA]</scope>
    <source>
        <strain evidence="3 4">Pla108</strain>
    </source>
</reference>
<dbReference type="Proteomes" id="UP000317421">
    <property type="component" value="Unassembled WGS sequence"/>
</dbReference>
<feature type="domain" description="Integrase catalytic" evidence="2">
    <location>
        <begin position="51"/>
        <end position="108"/>
    </location>
</feature>
<sequence>MRQRLEHAPIAVPPINTAIFPAGVGTPRPFRGICRGRSRSKSNVGACDRPTSPRPPDQKAFIERWIGSIKGECRHRFIAFGLGHLDYVVEEYVGFYNELRSHSKKGDKPLLSGPRSMLLRTAARRSSVEIGSAACSRTTSG</sequence>
<feature type="region of interest" description="Disordered" evidence="1">
    <location>
        <begin position="37"/>
        <end position="58"/>
    </location>
</feature>
<evidence type="ECO:0000313" key="3">
    <source>
        <dbReference type="EMBL" id="TWT94131.1"/>
    </source>
</evidence>
<gene>
    <name evidence="3" type="ORF">Pla108_38430</name>
</gene>
<dbReference type="InterPro" id="IPR001584">
    <property type="entry name" value="Integrase_cat-core"/>
</dbReference>
<name>A0A5C6A4Z6_9BACT</name>